<name>A0A4Y8S9J1_9SPHI</name>
<dbReference type="AlphaFoldDB" id="A0A4Y8S9J1"/>
<feature type="signal peptide" evidence="1">
    <location>
        <begin position="1"/>
        <end position="19"/>
    </location>
</feature>
<evidence type="ECO:0000313" key="2">
    <source>
        <dbReference type="EMBL" id="TFF35753.1"/>
    </source>
</evidence>
<proteinExistence type="predicted"/>
<organism evidence="2 3">
    <name type="scientific">Mucilaginibacter psychrotolerans</name>
    <dbReference type="NCBI Taxonomy" id="1524096"/>
    <lineage>
        <taxon>Bacteria</taxon>
        <taxon>Pseudomonadati</taxon>
        <taxon>Bacteroidota</taxon>
        <taxon>Sphingobacteriia</taxon>
        <taxon>Sphingobacteriales</taxon>
        <taxon>Sphingobacteriaceae</taxon>
        <taxon>Mucilaginibacter</taxon>
    </lineage>
</organism>
<gene>
    <name evidence="2" type="ORF">E2R66_17685</name>
</gene>
<accession>A0A4Y8S9J1</accession>
<comment type="caution">
    <text evidence="2">The sequence shown here is derived from an EMBL/GenBank/DDBJ whole genome shotgun (WGS) entry which is preliminary data.</text>
</comment>
<dbReference type="EMBL" id="SOZE01000019">
    <property type="protein sequence ID" value="TFF35753.1"/>
    <property type="molecule type" value="Genomic_DNA"/>
</dbReference>
<dbReference type="OrthoDB" id="799584at2"/>
<protein>
    <submittedName>
        <fullName evidence="2">Uncharacterized protein</fullName>
    </submittedName>
</protein>
<dbReference type="Proteomes" id="UP000297540">
    <property type="component" value="Unassembled WGS sequence"/>
</dbReference>
<keyword evidence="1" id="KW-0732">Signal</keyword>
<feature type="chain" id="PRO_5021406619" evidence="1">
    <location>
        <begin position="20"/>
        <end position="125"/>
    </location>
</feature>
<evidence type="ECO:0000313" key="3">
    <source>
        <dbReference type="Proteomes" id="UP000297540"/>
    </source>
</evidence>
<reference evidence="2 3" key="1">
    <citation type="journal article" date="2017" name="Int. J. Syst. Evol. Microbiol.">
        <title>Mucilaginibacterpsychrotolerans sp. nov., isolated from peatlands.</title>
        <authorList>
            <person name="Deng Y."/>
            <person name="Shen L."/>
            <person name="Xu B."/>
            <person name="Liu Y."/>
            <person name="Gu Z."/>
            <person name="Liu H."/>
            <person name="Zhou Y."/>
        </authorList>
    </citation>
    <scope>NUCLEOTIDE SEQUENCE [LARGE SCALE GENOMIC DNA]</scope>
    <source>
        <strain evidence="2 3">NH7-4</strain>
    </source>
</reference>
<keyword evidence="3" id="KW-1185">Reference proteome</keyword>
<evidence type="ECO:0000256" key="1">
    <source>
        <dbReference type="SAM" id="SignalP"/>
    </source>
</evidence>
<dbReference type="RefSeq" id="WP_133232956.1">
    <property type="nucleotide sequence ID" value="NZ_SOZE01000019.1"/>
</dbReference>
<sequence length="125" mass="13601">MKKAFLLALLLAGAGRLMAQNDLKLPGATALPLLSITVDTTLQSPTLKQLTQKPDAGMLRKLATLDKFNQTPLTETKLIRQMDEYLMPVAVLSGKSNMPIKKIGGFYTMPVYGTEAKKKLITVAP</sequence>